<comment type="caution">
    <text evidence="2">The sequence shown here is derived from an EMBL/GenBank/DDBJ whole genome shotgun (WGS) entry which is preliminary data.</text>
</comment>
<feature type="region of interest" description="Disordered" evidence="1">
    <location>
        <begin position="1"/>
        <end position="40"/>
    </location>
</feature>
<gene>
    <name evidence="2" type="ORF">D9543_10335</name>
</gene>
<reference evidence="2 3" key="1">
    <citation type="submission" date="2018-10" db="EMBL/GenBank/DDBJ databases">
        <title>Corynebacterium macginleyi genome sequencing and assembly of the type strain and two clinical samples.</title>
        <authorList>
            <person name="Bernier A.-M."/>
            <person name="Bernard K."/>
        </authorList>
    </citation>
    <scope>NUCLEOTIDE SEQUENCE [LARGE SCALE GENOMIC DNA]</scope>
    <source>
        <strain evidence="2 3">NML 120205</strain>
    </source>
</reference>
<accession>A0A3M0FVP2</accession>
<evidence type="ECO:0000313" key="3">
    <source>
        <dbReference type="Proteomes" id="UP000270649"/>
    </source>
</evidence>
<evidence type="ECO:0000256" key="1">
    <source>
        <dbReference type="SAM" id="MobiDB-lite"/>
    </source>
</evidence>
<sequence>MPDSGWEVYNPPKGDAQEPGVEAPTGDAAAEPETTPSIPAWREPANKAELYPAGAEVTHKGK</sequence>
<dbReference type="AlphaFoldDB" id="A0A3M0FVP2"/>
<dbReference type="EMBL" id="REGC01000018">
    <property type="protein sequence ID" value="RMB56840.1"/>
    <property type="molecule type" value="Genomic_DNA"/>
</dbReference>
<dbReference type="Proteomes" id="UP000270649">
    <property type="component" value="Unassembled WGS sequence"/>
</dbReference>
<evidence type="ECO:0000313" key="2">
    <source>
        <dbReference type="EMBL" id="RMB56840.1"/>
    </source>
</evidence>
<protein>
    <submittedName>
        <fullName evidence="2">Uncharacterized protein</fullName>
    </submittedName>
</protein>
<proteinExistence type="predicted"/>
<organism evidence="2 3">
    <name type="scientific">Corynebacterium macginleyi</name>
    <dbReference type="NCBI Taxonomy" id="38290"/>
    <lineage>
        <taxon>Bacteria</taxon>
        <taxon>Bacillati</taxon>
        <taxon>Actinomycetota</taxon>
        <taxon>Actinomycetes</taxon>
        <taxon>Mycobacteriales</taxon>
        <taxon>Corynebacteriaceae</taxon>
        <taxon>Corynebacterium</taxon>
    </lineage>
</organism>
<dbReference type="RefSeq" id="WP_121928201.1">
    <property type="nucleotide sequence ID" value="NZ_JAACBT010000035.1"/>
</dbReference>
<name>A0A3M0FVP2_9CORY</name>